<evidence type="ECO:0000256" key="2">
    <source>
        <dbReference type="ARBA" id="ARBA00023235"/>
    </source>
</evidence>
<feature type="domain" description="Pseudouridine synthase RsuA/RluA-like" evidence="4">
    <location>
        <begin position="2"/>
        <end position="152"/>
    </location>
</feature>
<dbReference type="Gene3D" id="3.30.70.580">
    <property type="entry name" value="Pseudouridine synthase I, catalytic domain, N-terminal subdomain"/>
    <property type="match status" value="1"/>
</dbReference>
<dbReference type="PANTHER" id="PTHR47683:SF2">
    <property type="entry name" value="RNA-BINDING S4 DOMAIN-CONTAINING PROTEIN"/>
    <property type="match status" value="1"/>
</dbReference>
<dbReference type="InterPro" id="IPR020094">
    <property type="entry name" value="TruA/RsuA/RluB/E/F_N"/>
</dbReference>
<proteinExistence type="inferred from homology"/>
<dbReference type="InterPro" id="IPR020103">
    <property type="entry name" value="PsdUridine_synth_cat_dom_sf"/>
</dbReference>
<dbReference type="GO" id="GO:0003723">
    <property type="term" value="F:RNA binding"/>
    <property type="evidence" value="ECO:0007669"/>
    <property type="project" value="InterPro"/>
</dbReference>
<evidence type="ECO:0000256" key="1">
    <source>
        <dbReference type="ARBA" id="ARBA00008348"/>
    </source>
</evidence>
<comment type="similarity">
    <text evidence="1 3">Belongs to the pseudouridine synthase RsuA family.</text>
</comment>
<evidence type="ECO:0000313" key="5">
    <source>
        <dbReference type="EMBL" id="NEN23779.1"/>
    </source>
</evidence>
<dbReference type="Proteomes" id="UP000486602">
    <property type="component" value="Unassembled WGS sequence"/>
</dbReference>
<dbReference type="GO" id="GO:0006364">
    <property type="term" value="P:rRNA processing"/>
    <property type="evidence" value="ECO:0007669"/>
    <property type="project" value="UniProtKB-ARBA"/>
</dbReference>
<dbReference type="Pfam" id="PF00849">
    <property type="entry name" value="PseudoU_synth_2"/>
    <property type="match status" value="1"/>
</dbReference>
<dbReference type="RefSeq" id="WP_163285173.1">
    <property type="nucleotide sequence ID" value="NZ_JAAGVY010000015.1"/>
</dbReference>
<gene>
    <name evidence="5" type="ORF">G3O08_09725</name>
</gene>
<dbReference type="InterPro" id="IPR042092">
    <property type="entry name" value="PsdUridine_s_RsuA/RluB/E/F_cat"/>
</dbReference>
<accession>A0A7K3WQ40</accession>
<dbReference type="GO" id="GO:0001522">
    <property type="term" value="P:pseudouridine synthesis"/>
    <property type="evidence" value="ECO:0007669"/>
    <property type="project" value="InterPro"/>
</dbReference>
<dbReference type="Gene3D" id="3.30.70.1560">
    <property type="entry name" value="Alpha-L RNA-binding motif"/>
    <property type="match status" value="1"/>
</dbReference>
<dbReference type="GO" id="GO:0140098">
    <property type="term" value="F:catalytic activity, acting on RNA"/>
    <property type="evidence" value="ECO:0007669"/>
    <property type="project" value="UniProtKB-ARBA"/>
</dbReference>
<name>A0A7K3WQ40_9FLAO</name>
<keyword evidence="2 3" id="KW-0413">Isomerase</keyword>
<dbReference type="SUPFAM" id="SSF55120">
    <property type="entry name" value="Pseudouridine synthase"/>
    <property type="match status" value="1"/>
</dbReference>
<keyword evidence="6" id="KW-1185">Reference proteome</keyword>
<sequence>MDYYSVYKPYGMLCQFSQDGDKPTLRELDKFPRDVYPVGRLDTDSEGLLILTNDKRLNNALLNPENKHYRTYLIQVEGLATPQAIHDLESGVEIRIDKKNYRTMPARARIVKEAPTLPARNPPIRFRESVPTSWLELKLQEGKNRQVKRMTAKVGFPTLRLVRWAIEELSIDGMKPGDVQRLEAEKLYDFLNIRTIKN</sequence>
<dbReference type="InterPro" id="IPR050343">
    <property type="entry name" value="RsuA_PseudoU_synthase"/>
</dbReference>
<dbReference type="NCBIfam" id="TIGR00093">
    <property type="entry name" value="pseudouridine synthase"/>
    <property type="match status" value="1"/>
</dbReference>
<comment type="caution">
    <text evidence="5">The sequence shown here is derived from an EMBL/GenBank/DDBJ whole genome shotgun (WGS) entry which is preliminary data.</text>
</comment>
<evidence type="ECO:0000256" key="3">
    <source>
        <dbReference type="RuleBase" id="RU003887"/>
    </source>
</evidence>
<reference evidence="5 6" key="1">
    <citation type="submission" date="2020-02" db="EMBL/GenBank/DDBJ databases">
        <title>Out from the shadows clarifying the taxonomy of the family Cryomorphaceae and related taxa by utilizing the GTDB taxonomic framework.</title>
        <authorList>
            <person name="Bowman J.P."/>
        </authorList>
    </citation>
    <scope>NUCLEOTIDE SEQUENCE [LARGE SCALE GENOMIC DNA]</scope>
    <source>
        <strain evidence="5 6">QSSC 1-22</strain>
    </source>
</reference>
<protein>
    <recommendedName>
        <fullName evidence="3">Pseudouridine synthase</fullName>
        <ecNumber evidence="3">5.4.99.-</ecNumber>
    </recommendedName>
</protein>
<dbReference type="PANTHER" id="PTHR47683">
    <property type="entry name" value="PSEUDOURIDINE SYNTHASE FAMILY PROTEIN-RELATED"/>
    <property type="match status" value="1"/>
</dbReference>
<dbReference type="GO" id="GO:0009982">
    <property type="term" value="F:pseudouridine synthase activity"/>
    <property type="evidence" value="ECO:0007669"/>
    <property type="project" value="InterPro"/>
</dbReference>
<dbReference type="InterPro" id="IPR018496">
    <property type="entry name" value="PsdUridine_synth_RsuA/RluB_CS"/>
</dbReference>
<dbReference type="EC" id="5.4.99.-" evidence="3"/>
<dbReference type="InterPro" id="IPR000748">
    <property type="entry name" value="PsdUridine_synth_RsuA/RluB/E/F"/>
</dbReference>
<organism evidence="5 6">
    <name type="scientific">Cryomorpha ignava</name>
    <dbReference type="NCBI Taxonomy" id="101383"/>
    <lineage>
        <taxon>Bacteria</taxon>
        <taxon>Pseudomonadati</taxon>
        <taxon>Bacteroidota</taxon>
        <taxon>Flavobacteriia</taxon>
        <taxon>Flavobacteriales</taxon>
        <taxon>Cryomorphaceae</taxon>
        <taxon>Cryomorpha</taxon>
    </lineage>
</organism>
<evidence type="ECO:0000259" key="4">
    <source>
        <dbReference type="Pfam" id="PF00849"/>
    </source>
</evidence>
<dbReference type="AlphaFoldDB" id="A0A7K3WQ40"/>
<evidence type="ECO:0000313" key="6">
    <source>
        <dbReference type="Proteomes" id="UP000486602"/>
    </source>
</evidence>
<dbReference type="InterPro" id="IPR006145">
    <property type="entry name" value="PsdUridine_synth_RsuA/RluA"/>
</dbReference>
<dbReference type="PROSITE" id="PS01149">
    <property type="entry name" value="PSI_RSU"/>
    <property type="match status" value="1"/>
</dbReference>
<dbReference type="EMBL" id="JAAGVY010000015">
    <property type="protein sequence ID" value="NEN23779.1"/>
    <property type="molecule type" value="Genomic_DNA"/>
</dbReference>